<protein>
    <submittedName>
        <fullName evidence="1">Prokaryotic membrane lipoprotein lipid attachment site profile</fullName>
    </submittedName>
</protein>
<accession>A0A1V1HZ13</accession>
<dbReference type="AlphaFoldDB" id="A0A1V1HZ13"/>
<evidence type="ECO:0000313" key="1">
    <source>
        <dbReference type="EMBL" id="CED93139.1"/>
    </source>
</evidence>
<dbReference type="PROSITE" id="PS51257">
    <property type="entry name" value="PROKAR_LIPOPROTEIN"/>
    <property type="match status" value="1"/>
</dbReference>
<sequence>MNIRKVLTISLISFAFFVTGCSSKDIGSVQSIADEATHQRTMTKVQNNVSEIIGKDYKYVLENMGRPYCTTYYIDIDKVKNISNIEELNSIENIRLIYPKETNVDESENSALYMQLDNYIVKEVQTYELLSKDEKEDIKSSVDIIVDRYSEEPSFSSDKFENINLDKYVGEDIELFLKDIGYITSNFEIYDNKREKNIKVYLLNQINSLNNKIMLVYNNSDKIEDIKIVKISEGLDLINDFSFFK</sequence>
<dbReference type="Proteomes" id="UP000245622">
    <property type="component" value="Chromosome 1"/>
</dbReference>
<dbReference type="GeneID" id="82204568"/>
<keyword evidence="2" id="KW-1185">Reference proteome</keyword>
<proteinExistence type="predicted"/>
<keyword evidence="1" id="KW-0449">Lipoprotein</keyword>
<dbReference type="RefSeq" id="WP_180702886.1">
    <property type="nucleotide sequence ID" value="NZ_CAPEHT010000002.1"/>
</dbReference>
<dbReference type="KEGG" id="ril:CRIB_383"/>
<gene>
    <name evidence="1" type="ORF">CRIB_383</name>
</gene>
<evidence type="ECO:0000313" key="2">
    <source>
        <dbReference type="Proteomes" id="UP000245622"/>
    </source>
</evidence>
<reference evidence="1 2" key="1">
    <citation type="submission" date="2014-04" db="EMBL/GenBank/DDBJ databases">
        <authorList>
            <person name="Hornung B.V."/>
        </authorList>
    </citation>
    <scope>NUCLEOTIDE SEQUENCE [LARGE SCALE GENOMIC DNA]</scope>
    <source>
        <strain evidence="1 2">CRIB</strain>
    </source>
</reference>
<dbReference type="EMBL" id="LN555523">
    <property type="protein sequence ID" value="CED93139.1"/>
    <property type="molecule type" value="Genomic_DNA"/>
</dbReference>
<name>A0A1V1HZ13_9FIRM</name>
<organism evidence="1 2">
    <name type="scientific">Romboutsia ilealis</name>
    <dbReference type="NCBI Taxonomy" id="1115758"/>
    <lineage>
        <taxon>Bacteria</taxon>
        <taxon>Bacillati</taxon>
        <taxon>Bacillota</taxon>
        <taxon>Clostridia</taxon>
        <taxon>Peptostreptococcales</taxon>
        <taxon>Peptostreptococcaceae</taxon>
        <taxon>Romboutsia</taxon>
    </lineage>
</organism>